<evidence type="ECO:0000256" key="5">
    <source>
        <dbReference type="SAM" id="Phobius"/>
    </source>
</evidence>
<dbReference type="EMBL" id="PVTE01000006">
    <property type="protein sequence ID" value="PRY41081.1"/>
    <property type="molecule type" value="Genomic_DNA"/>
</dbReference>
<dbReference type="InterPro" id="IPR006143">
    <property type="entry name" value="RND_pump_MFP"/>
</dbReference>
<comment type="subcellular location">
    <subcellularLocation>
        <location evidence="1">Cell envelope</location>
    </subcellularLocation>
</comment>
<dbReference type="Gene3D" id="2.40.50.100">
    <property type="match status" value="1"/>
</dbReference>
<keyword evidence="5" id="KW-0812">Transmembrane</keyword>
<keyword evidence="5" id="KW-0472">Membrane</keyword>
<dbReference type="Pfam" id="PF25967">
    <property type="entry name" value="RND-MFP_C"/>
    <property type="match status" value="1"/>
</dbReference>
<evidence type="ECO:0000256" key="4">
    <source>
        <dbReference type="SAM" id="Coils"/>
    </source>
</evidence>
<feature type="domain" description="Multidrug resistance protein MdtA-like C-terminal permuted SH3" evidence="7">
    <location>
        <begin position="367"/>
        <end position="424"/>
    </location>
</feature>
<reference evidence="8 9" key="1">
    <citation type="submission" date="2018-03" db="EMBL/GenBank/DDBJ databases">
        <title>Genomic Encyclopedia of Archaeal and Bacterial Type Strains, Phase II (KMG-II): from individual species to whole genera.</title>
        <authorList>
            <person name="Goeker M."/>
        </authorList>
    </citation>
    <scope>NUCLEOTIDE SEQUENCE [LARGE SCALE GENOMIC DNA]</scope>
    <source>
        <strain evidence="8 9">DSM 28354</strain>
    </source>
</reference>
<dbReference type="GO" id="GO:0022857">
    <property type="term" value="F:transmembrane transporter activity"/>
    <property type="evidence" value="ECO:0007669"/>
    <property type="project" value="InterPro"/>
</dbReference>
<dbReference type="AlphaFoldDB" id="A0A2T0T619"/>
<evidence type="ECO:0000256" key="1">
    <source>
        <dbReference type="ARBA" id="ARBA00004196"/>
    </source>
</evidence>
<accession>A0A2T0T619</accession>
<evidence type="ECO:0000256" key="2">
    <source>
        <dbReference type="ARBA" id="ARBA00009477"/>
    </source>
</evidence>
<proteinExistence type="inferred from homology"/>
<dbReference type="InterPro" id="IPR050465">
    <property type="entry name" value="UPF0194_transport"/>
</dbReference>
<protein>
    <submittedName>
        <fullName evidence="8">HlyD family secretion protein</fullName>
    </submittedName>
</protein>
<dbReference type="Proteomes" id="UP000238375">
    <property type="component" value="Unassembled WGS sequence"/>
</dbReference>
<dbReference type="SUPFAM" id="SSF111369">
    <property type="entry name" value="HlyD-like secretion proteins"/>
    <property type="match status" value="1"/>
</dbReference>
<dbReference type="GO" id="GO:0016020">
    <property type="term" value="C:membrane"/>
    <property type="evidence" value="ECO:0007669"/>
    <property type="project" value="InterPro"/>
</dbReference>
<dbReference type="Gene3D" id="1.10.287.470">
    <property type="entry name" value="Helix hairpin bin"/>
    <property type="match status" value="1"/>
</dbReference>
<evidence type="ECO:0000313" key="9">
    <source>
        <dbReference type="Proteomes" id="UP000238375"/>
    </source>
</evidence>
<keyword evidence="9" id="KW-1185">Reference proteome</keyword>
<keyword evidence="3 4" id="KW-0175">Coiled coil</keyword>
<comment type="caution">
    <text evidence="8">The sequence shown here is derived from an EMBL/GenBank/DDBJ whole genome shotgun (WGS) entry which is preliminary data.</text>
</comment>
<dbReference type="InterPro" id="IPR058627">
    <property type="entry name" value="MdtA-like_C"/>
</dbReference>
<name>A0A2T0T619_9BACT</name>
<dbReference type="NCBIfam" id="TIGR01730">
    <property type="entry name" value="RND_mfp"/>
    <property type="match status" value="1"/>
</dbReference>
<feature type="coiled-coil region" evidence="4">
    <location>
        <begin position="222"/>
        <end position="249"/>
    </location>
</feature>
<dbReference type="InterPro" id="IPR058648">
    <property type="entry name" value="HH_CzcB-like"/>
</dbReference>
<dbReference type="PANTHER" id="PTHR32347:SF23">
    <property type="entry name" value="BLL5650 PROTEIN"/>
    <property type="match status" value="1"/>
</dbReference>
<dbReference type="Pfam" id="PF25893">
    <property type="entry name" value="HH_CzcB"/>
    <property type="match status" value="1"/>
</dbReference>
<evidence type="ECO:0000256" key="3">
    <source>
        <dbReference type="ARBA" id="ARBA00023054"/>
    </source>
</evidence>
<evidence type="ECO:0000259" key="6">
    <source>
        <dbReference type="Pfam" id="PF25893"/>
    </source>
</evidence>
<feature type="coiled-coil region" evidence="4">
    <location>
        <begin position="134"/>
        <end position="186"/>
    </location>
</feature>
<dbReference type="GO" id="GO:0030313">
    <property type="term" value="C:cell envelope"/>
    <property type="evidence" value="ECO:0007669"/>
    <property type="project" value="UniProtKB-SubCell"/>
</dbReference>
<organism evidence="8 9">
    <name type="scientific">Spirosoma oryzae</name>
    <dbReference type="NCBI Taxonomy" id="1469603"/>
    <lineage>
        <taxon>Bacteria</taxon>
        <taxon>Pseudomonadati</taxon>
        <taxon>Bacteroidota</taxon>
        <taxon>Cytophagia</taxon>
        <taxon>Cytophagales</taxon>
        <taxon>Cytophagaceae</taxon>
        <taxon>Spirosoma</taxon>
    </lineage>
</organism>
<comment type="similarity">
    <text evidence="2">Belongs to the membrane fusion protein (MFP) (TC 8.A.1) family.</text>
</comment>
<evidence type="ECO:0000313" key="8">
    <source>
        <dbReference type="EMBL" id="PRY41081.1"/>
    </source>
</evidence>
<keyword evidence="5" id="KW-1133">Transmembrane helix</keyword>
<dbReference type="Gene3D" id="2.40.420.20">
    <property type="match status" value="1"/>
</dbReference>
<dbReference type="PANTHER" id="PTHR32347">
    <property type="entry name" value="EFFLUX SYSTEM COMPONENT YKNX-RELATED"/>
    <property type="match status" value="1"/>
</dbReference>
<evidence type="ECO:0000259" key="7">
    <source>
        <dbReference type="Pfam" id="PF25967"/>
    </source>
</evidence>
<sequence length="436" mass="48881">MANEEAKLLAQSTFTHSLIEHMDRVLPKRFWTNQRLALVGGGTLLTALLLYTFVFADRRSALNVEKDKITVSAVSTGPFEDFIAVTGVVQPLKTIRLDAIEGGYVTQKLVEGGSTVKKGDVLLKLENQSLKLSFLQSETEANRLVNELQNTRQRLQIERFTLRKNLADLEAQIDQAKDTYDRQSKLYKDKVVSEEDYLKAKRAYERLVGQRKIDIESQKYQEDNAKIQIKQLEGTLNRTQRNVALWQQTLDNLVVKAPVSGQLSSIDVEVGSNINRGQNIGQIDDMNGFKMRVGVDEHYISRVFAGLNGTFEFNGKNYPLSISRVYPEVKSGRFEVDMIFPQGAPQGIKRGQSSPIQLELGKAAKATLLPVGGFFSDTGGNWVYVLDKTGKRAVKRSITLGRKNPEFYEVLSGLEPGDQVITSSYENFGDNEVLNF</sequence>
<gene>
    <name evidence="8" type="ORF">CLV58_106268</name>
</gene>
<feature type="domain" description="CzcB-like alpha-helical hairpin" evidence="6">
    <location>
        <begin position="162"/>
        <end position="205"/>
    </location>
</feature>
<feature type="transmembrane region" description="Helical" evidence="5">
    <location>
        <begin position="36"/>
        <end position="56"/>
    </location>
</feature>